<reference evidence="2" key="1">
    <citation type="submission" date="2020-07" db="EMBL/GenBank/DDBJ databases">
        <title>Huge and variable diversity of episymbiotic CPR bacteria and DPANN archaea in groundwater ecosystems.</title>
        <authorList>
            <person name="He C.Y."/>
            <person name="Keren R."/>
            <person name="Whittaker M."/>
            <person name="Farag I.F."/>
            <person name="Doudna J."/>
            <person name="Cate J.H.D."/>
            <person name="Banfield J.F."/>
        </authorList>
    </citation>
    <scope>NUCLEOTIDE SEQUENCE</scope>
    <source>
        <strain evidence="2">NC_groundwater_1813_Pr3_B-0.1um_71_17</strain>
    </source>
</reference>
<dbReference type="AlphaFoldDB" id="A0A933SEC4"/>
<evidence type="ECO:0008006" key="4">
    <source>
        <dbReference type="Google" id="ProtNLM"/>
    </source>
</evidence>
<name>A0A933SEC4_UNCEI</name>
<protein>
    <recommendedName>
        <fullName evidence="4">Capsule assembly Wzi family protein</fullName>
    </recommendedName>
</protein>
<dbReference type="Proteomes" id="UP000696931">
    <property type="component" value="Unassembled WGS sequence"/>
</dbReference>
<evidence type="ECO:0000313" key="3">
    <source>
        <dbReference type="Proteomes" id="UP000696931"/>
    </source>
</evidence>
<feature type="chain" id="PRO_5036882869" description="Capsule assembly Wzi family protein" evidence="1">
    <location>
        <begin position="28"/>
        <end position="527"/>
    </location>
</feature>
<sequence>MTVHAVRARAAVFAACAVLSIALPAHAQLSASNLAIVQAGRALHAEGPPRTDFYDRVDVAWRGEGFAAGGRFEQDRSSDDSPSFGRLAAYSEVTQRWAEWRGPHASLRVGNFHTLLGRGLLHRSWELPGVVYDESGSLTRFAASRDLDGVIAHGSAGPFTAQAFGGRPNEAVVSPALENIGLERYRGMLQGAQLESALPYGASAGAAWTRYTYGDAPAHEGASGFASADLLRAFATRGWSAPAYFEYAQADERASRWWQLRRGPESAHAMYGSLGVLWGAWTLNAEWKDYDHFRFGVNDPPSLVREHSAPLLNRRTHVLDAEGEAGFQIEASAPLGAWGALTANLSRSDAPPGLRPVRFEERFVEARIAPPGSGAWDATVFVSRGFDGFDFVGDRTTRGIGLRRAWHGWEGSADVEWQHSVSAPFAGAGVPSTDRLIVLGLGRAKLGTASVSVTRTDDPLDLPYDEFGVATASHVTLVGVQCAAQLDDRHSLDLFLGRRRGGRACTSGTCYEVPSLDGAELRWVARY</sequence>
<gene>
    <name evidence="2" type="ORF">HZA61_09985</name>
</gene>
<keyword evidence="1" id="KW-0732">Signal</keyword>
<organism evidence="2 3">
    <name type="scientific">Eiseniibacteriota bacterium</name>
    <dbReference type="NCBI Taxonomy" id="2212470"/>
    <lineage>
        <taxon>Bacteria</taxon>
        <taxon>Candidatus Eiseniibacteriota</taxon>
    </lineage>
</organism>
<comment type="caution">
    <text evidence="2">The sequence shown here is derived from an EMBL/GenBank/DDBJ whole genome shotgun (WGS) entry which is preliminary data.</text>
</comment>
<feature type="signal peptide" evidence="1">
    <location>
        <begin position="1"/>
        <end position="27"/>
    </location>
</feature>
<dbReference type="EMBL" id="JACRIW010000068">
    <property type="protein sequence ID" value="MBI5169806.1"/>
    <property type="molecule type" value="Genomic_DNA"/>
</dbReference>
<evidence type="ECO:0000313" key="2">
    <source>
        <dbReference type="EMBL" id="MBI5169806.1"/>
    </source>
</evidence>
<accession>A0A933SEC4</accession>
<evidence type="ECO:0000256" key="1">
    <source>
        <dbReference type="SAM" id="SignalP"/>
    </source>
</evidence>
<proteinExistence type="predicted"/>